<organism evidence="1 2">
    <name type="scientific">Pseudomonas mangiferae</name>
    <dbReference type="NCBI Taxonomy" id="2593654"/>
    <lineage>
        <taxon>Bacteria</taxon>
        <taxon>Pseudomonadati</taxon>
        <taxon>Pseudomonadota</taxon>
        <taxon>Gammaproteobacteria</taxon>
        <taxon>Pseudomonadales</taxon>
        <taxon>Pseudomonadaceae</taxon>
        <taxon>Pseudomonas</taxon>
    </lineage>
</organism>
<name>A0A553H0K6_9PSED</name>
<proteinExistence type="predicted"/>
<dbReference type="AlphaFoldDB" id="A0A553H0K6"/>
<dbReference type="Proteomes" id="UP000315235">
    <property type="component" value="Unassembled WGS sequence"/>
</dbReference>
<evidence type="ECO:0000313" key="2">
    <source>
        <dbReference type="Proteomes" id="UP000315235"/>
    </source>
</evidence>
<evidence type="ECO:0000313" key="1">
    <source>
        <dbReference type="EMBL" id="TRX75277.1"/>
    </source>
</evidence>
<dbReference type="Pfam" id="PF25691">
    <property type="entry name" value="BW3TFN"/>
    <property type="match status" value="1"/>
</dbReference>
<accession>A0A553H0K6</accession>
<protein>
    <submittedName>
        <fullName evidence="1">Uncharacterized protein</fullName>
    </submittedName>
</protein>
<reference evidence="1 2" key="1">
    <citation type="submission" date="2019-07" db="EMBL/GenBank/DDBJ databases">
        <title>Pseudomonas mangiferae sp. nov., isolated from bark of mango tree in Thailand.</title>
        <authorList>
            <person name="Srisuk N."/>
            <person name="Anurat P."/>
        </authorList>
    </citation>
    <scope>NUCLEOTIDE SEQUENCE [LARGE SCALE GENOMIC DNA]</scope>
    <source>
        <strain evidence="1 2">DMKU_BBB3-04</strain>
    </source>
</reference>
<keyword evidence="2" id="KW-1185">Reference proteome</keyword>
<gene>
    <name evidence="1" type="ORF">FM069_09295</name>
</gene>
<sequence>MAALQDDGRIGECAQFLSLPIHFAWGRGNSAWDVTPEPEPTNATTLVDEVGRRTLTQGQFVTPDPTGEIELPGGQRYRPSATPTKWAHIRVTFDFEDAANETIREVAVFYGTVIAAGLPAGQRYFTPAQLIDRGRMKVLQRLPNKIKREAGTRQTFEYVLPF</sequence>
<comment type="caution">
    <text evidence="1">The sequence shown here is derived from an EMBL/GenBank/DDBJ whole genome shotgun (WGS) entry which is preliminary data.</text>
</comment>
<dbReference type="OrthoDB" id="8212120at2"/>
<dbReference type="InterPro" id="IPR058040">
    <property type="entry name" value="BW3TFN"/>
</dbReference>
<dbReference type="RefSeq" id="WP_143488020.1">
    <property type="nucleotide sequence ID" value="NZ_VJOY01000005.1"/>
</dbReference>
<dbReference type="EMBL" id="VJOY01000005">
    <property type="protein sequence ID" value="TRX75277.1"/>
    <property type="molecule type" value="Genomic_DNA"/>
</dbReference>